<dbReference type="RefSeq" id="WP_017985199.1">
    <property type="nucleotide sequence ID" value="NZ_AQUL01000001.1"/>
</dbReference>
<protein>
    <recommendedName>
        <fullName evidence="4">Phage gp6-like head-tail connector protein</fullName>
    </recommendedName>
</protein>
<dbReference type="EMBL" id="CP009110">
    <property type="protein sequence ID" value="AIJ26364.1"/>
    <property type="molecule type" value="Genomic_DNA"/>
</dbReference>
<dbReference type="AlphaFoldDB" id="A0A076N0Q0"/>
<keyword evidence="3" id="KW-1185">Reference proteome</keyword>
<dbReference type="Proteomes" id="UP000062973">
    <property type="component" value="Chromosome"/>
</dbReference>
<dbReference type="EMBL" id="CP009110">
    <property type="protein sequence ID" value="AIJ26423.1"/>
    <property type="molecule type" value="Genomic_DNA"/>
</dbReference>
<sequence>MANEYGTLAQLKASLSIPADDTTQDNLVQQAHTAASRAIDRTTGRRFYLDPAPVRREFRTLGRLVCEDDGDTLLLPDIGDAAGLIVESADSRTGPWTAVADYAVVPENALLDNEPVTGLLRDSGEWGTRWVRITARWGWPAVPDEVVSAALLQAARLFRRKDSPEGVMGSAEWGLIRLSRVDPDVQALIQHLILIGIA</sequence>
<gene>
    <name evidence="1" type="ORF">AMETH_6272</name>
    <name evidence="2" type="ORF">AMETH_6331</name>
</gene>
<proteinExistence type="predicted"/>
<dbReference type="OrthoDB" id="3387386at2"/>
<reference evidence="2 3" key="1">
    <citation type="submission" date="2014-07" db="EMBL/GenBank/DDBJ databases">
        <title>Whole Genome Sequence of the Amycolatopsis methanolica 239.</title>
        <authorList>
            <person name="Tang B."/>
        </authorList>
    </citation>
    <scope>NUCLEOTIDE SEQUENCE [LARGE SCALE GENOMIC DNA]</scope>
    <source>
        <strain evidence="2 3">239</strain>
    </source>
</reference>
<evidence type="ECO:0000313" key="3">
    <source>
        <dbReference type="Proteomes" id="UP000062973"/>
    </source>
</evidence>
<dbReference type="eggNOG" id="ENOG5031V6U">
    <property type="taxonomic scope" value="Bacteria"/>
</dbReference>
<name>A0A076N0Q0_AMYME</name>
<evidence type="ECO:0008006" key="4">
    <source>
        <dbReference type="Google" id="ProtNLM"/>
    </source>
</evidence>
<accession>A0A076N0Q0</accession>
<organism evidence="2 3">
    <name type="scientific">Amycolatopsis methanolica 239</name>
    <dbReference type="NCBI Taxonomy" id="1068978"/>
    <lineage>
        <taxon>Bacteria</taxon>
        <taxon>Bacillati</taxon>
        <taxon>Actinomycetota</taxon>
        <taxon>Actinomycetes</taxon>
        <taxon>Pseudonocardiales</taxon>
        <taxon>Pseudonocardiaceae</taxon>
        <taxon>Amycolatopsis</taxon>
        <taxon>Amycolatopsis methanolica group</taxon>
    </lineage>
</organism>
<dbReference type="KEGG" id="amq:AMETH_6331"/>
<dbReference type="Gene3D" id="1.10.3230.30">
    <property type="entry name" value="Phage gp6-like head-tail connector protein"/>
    <property type="match status" value="1"/>
</dbReference>
<dbReference type="KEGG" id="amq:AMETH_6272"/>
<dbReference type="HOGENOM" id="CLU_1369723_0_0_11"/>
<dbReference type="STRING" id="1068978.AMETH_6272"/>
<evidence type="ECO:0000313" key="2">
    <source>
        <dbReference type="EMBL" id="AIJ26423.1"/>
    </source>
</evidence>
<evidence type="ECO:0000313" key="1">
    <source>
        <dbReference type="EMBL" id="AIJ26364.1"/>
    </source>
</evidence>
<dbReference type="PATRIC" id="fig|1068978.7.peg.6738"/>